<dbReference type="Pfam" id="PF21906">
    <property type="entry name" value="WHD_NrtR"/>
    <property type="match status" value="1"/>
</dbReference>
<dbReference type="InterPro" id="IPR036390">
    <property type="entry name" value="WH_DNA-bd_sf"/>
</dbReference>
<evidence type="ECO:0000313" key="2">
    <source>
        <dbReference type="EMBL" id="MDR7354740.1"/>
    </source>
</evidence>
<evidence type="ECO:0000259" key="1">
    <source>
        <dbReference type="PROSITE" id="PS51462"/>
    </source>
</evidence>
<dbReference type="RefSeq" id="WP_277104659.1">
    <property type="nucleotide sequence ID" value="NZ_BAAAJS010000049.1"/>
</dbReference>
<reference evidence="2 3" key="1">
    <citation type="submission" date="2023-07" db="EMBL/GenBank/DDBJ databases">
        <title>Sequencing the genomes of 1000 actinobacteria strains.</title>
        <authorList>
            <person name="Klenk H.-P."/>
        </authorList>
    </citation>
    <scope>NUCLEOTIDE SEQUENCE [LARGE SCALE GENOMIC DNA]</scope>
    <source>
        <strain evidence="2 3">DSM 44508</strain>
    </source>
</reference>
<dbReference type="InterPro" id="IPR036388">
    <property type="entry name" value="WH-like_DNA-bd_sf"/>
</dbReference>
<proteinExistence type="predicted"/>
<dbReference type="InterPro" id="IPR054105">
    <property type="entry name" value="WHD_NrtR"/>
</dbReference>
<dbReference type="InterPro" id="IPR000086">
    <property type="entry name" value="NUDIX_hydrolase_dom"/>
</dbReference>
<dbReference type="PROSITE" id="PS51462">
    <property type="entry name" value="NUDIX"/>
    <property type="match status" value="1"/>
</dbReference>
<dbReference type="SUPFAM" id="SSF46785">
    <property type="entry name" value="Winged helix' DNA-binding domain"/>
    <property type="match status" value="1"/>
</dbReference>
<keyword evidence="3" id="KW-1185">Reference proteome</keyword>
<dbReference type="CDD" id="cd18873">
    <property type="entry name" value="NUDIX_NadM_like"/>
    <property type="match status" value="1"/>
</dbReference>
<keyword evidence="2" id="KW-0378">Hydrolase</keyword>
<evidence type="ECO:0000313" key="3">
    <source>
        <dbReference type="Proteomes" id="UP001183619"/>
    </source>
</evidence>
<dbReference type="Proteomes" id="UP001183619">
    <property type="component" value="Unassembled WGS sequence"/>
</dbReference>
<dbReference type="InterPro" id="IPR015797">
    <property type="entry name" value="NUDIX_hydrolase-like_dom_sf"/>
</dbReference>
<accession>A0ABU2B7Z4</accession>
<protein>
    <submittedName>
        <fullName evidence="2">8-oxo-dGTP diphosphatase</fullName>
        <ecNumber evidence="2">3.6.1.55</ecNumber>
    </submittedName>
</protein>
<sequence length="224" mass="25702">MDSKSNYRPPTLTVDLVAFRIHDHRLEVLLLKRGHEPFKGEWALPGGYNFAGETTVEALARIVETKIGFDISEKLGYFEQLYTVDTVARDPRGHAVSVVYMGCGHDFDIDGGTEQHRFWPVDDLPDIAFDHKEIIVNARERLASKLSYSNAVMGLLAEKFTLTHVQVAYEAVLNRQVDKRNFRKKFLSLGLIEETDELWTEGAHRPARLYRFSSRNYEILPSQF</sequence>
<dbReference type="EC" id="3.6.1.55" evidence="2"/>
<dbReference type="EMBL" id="JAVDYF010000001">
    <property type="protein sequence ID" value="MDR7354740.1"/>
    <property type="molecule type" value="Genomic_DNA"/>
</dbReference>
<dbReference type="Gene3D" id="1.10.10.10">
    <property type="entry name" value="Winged helix-like DNA-binding domain superfamily/Winged helix DNA-binding domain"/>
    <property type="match status" value="1"/>
</dbReference>
<gene>
    <name evidence="2" type="ORF">J2S37_001278</name>
</gene>
<dbReference type="Gene3D" id="3.90.79.10">
    <property type="entry name" value="Nucleoside Triphosphate Pyrophosphohydrolase"/>
    <property type="match status" value="1"/>
</dbReference>
<feature type="domain" description="Nudix hydrolase" evidence="1">
    <location>
        <begin position="9"/>
        <end position="142"/>
    </location>
</feature>
<dbReference type="Pfam" id="PF00293">
    <property type="entry name" value="NUDIX"/>
    <property type="match status" value="1"/>
</dbReference>
<dbReference type="PANTHER" id="PTHR43736">
    <property type="entry name" value="ADP-RIBOSE PYROPHOSPHATASE"/>
    <property type="match status" value="1"/>
</dbReference>
<dbReference type="SUPFAM" id="SSF55811">
    <property type="entry name" value="Nudix"/>
    <property type="match status" value="1"/>
</dbReference>
<comment type="caution">
    <text evidence="2">The sequence shown here is derived from an EMBL/GenBank/DDBJ whole genome shotgun (WGS) entry which is preliminary data.</text>
</comment>
<dbReference type="PANTHER" id="PTHR43736:SF4">
    <property type="entry name" value="SLR1690 PROTEIN"/>
    <property type="match status" value="1"/>
</dbReference>
<organism evidence="2 3">
    <name type="scientific">Corynebacterium felinum</name>
    <dbReference type="NCBI Taxonomy" id="131318"/>
    <lineage>
        <taxon>Bacteria</taxon>
        <taxon>Bacillati</taxon>
        <taxon>Actinomycetota</taxon>
        <taxon>Actinomycetes</taxon>
        <taxon>Mycobacteriales</taxon>
        <taxon>Corynebacteriaceae</taxon>
        <taxon>Corynebacterium</taxon>
    </lineage>
</organism>
<name>A0ABU2B7Z4_9CORY</name>
<dbReference type="GO" id="GO:0035539">
    <property type="term" value="F:8-oxo-7,8-dihydrodeoxyguanosine triphosphate pyrophosphatase activity"/>
    <property type="evidence" value="ECO:0007669"/>
    <property type="project" value="UniProtKB-EC"/>
</dbReference>